<dbReference type="Gene3D" id="1.10.287.950">
    <property type="entry name" value="Methyl-accepting chemotaxis protein"/>
    <property type="match status" value="1"/>
</dbReference>
<dbReference type="SMART" id="SM00304">
    <property type="entry name" value="HAMP"/>
    <property type="match status" value="1"/>
</dbReference>
<dbReference type="GO" id="GO:0004888">
    <property type="term" value="F:transmembrane signaling receptor activity"/>
    <property type="evidence" value="ECO:0007669"/>
    <property type="project" value="InterPro"/>
</dbReference>
<dbReference type="Pfam" id="PF00015">
    <property type="entry name" value="MCPsignal"/>
    <property type="match status" value="1"/>
</dbReference>
<dbReference type="GO" id="GO:0016020">
    <property type="term" value="C:membrane"/>
    <property type="evidence" value="ECO:0007669"/>
    <property type="project" value="UniProtKB-SubCell"/>
</dbReference>
<keyword evidence="5" id="KW-0812">Transmembrane</keyword>
<proteinExistence type="inferred from homology"/>
<keyword evidence="2 4" id="KW-0807">Transducer</keyword>
<keyword evidence="5" id="KW-1133">Transmembrane helix</keyword>
<evidence type="ECO:0000313" key="9">
    <source>
        <dbReference type="Proteomes" id="UP001333710"/>
    </source>
</evidence>
<dbReference type="PROSITE" id="PS50111">
    <property type="entry name" value="CHEMOTAXIS_TRANSDUC_2"/>
    <property type="match status" value="1"/>
</dbReference>
<dbReference type="Pfam" id="PF00672">
    <property type="entry name" value="HAMP"/>
    <property type="match status" value="1"/>
</dbReference>
<reference evidence="8" key="1">
    <citation type="submission" date="2023-01" db="EMBL/GenBank/DDBJ databases">
        <title>Complete genome sequence of Planctobacterium marinum strain Dej080120_11.</title>
        <authorList>
            <person name="Ueki S."/>
            <person name="Maruyama F."/>
        </authorList>
    </citation>
    <scope>NUCLEOTIDE SEQUENCE</scope>
    <source>
        <strain evidence="8">Dej080120_11</strain>
    </source>
</reference>
<organism evidence="8 9">
    <name type="scientific">Planctobacterium marinum</name>
    <dbReference type="NCBI Taxonomy" id="1631968"/>
    <lineage>
        <taxon>Bacteria</taxon>
        <taxon>Pseudomonadati</taxon>
        <taxon>Pseudomonadota</taxon>
        <taxon>Gammaproteobacteria</taxon>
        <taxon>Alteromonadales</taxon>
        <taxon>Alteromonadaceae</taxon>
        <taxon>Planctobacterium</taxon>
    </lineage>
</organism>
<evidence type="ECO:0000256" key="4">
    <source>
        <dbReference type="PROSITE-ProRule" id="PRU00284"/>
    </source>
</evidence>
<protein>
    <submittedName>
        <fullName evidence="8">Methyl-accepting chemotaxis protein CtpH</fullName>
    </submittedName>
</protein>
<dbReference type="EMBL" id="AP027272">
    <property type="protein sequence ID" value="BDX07856.1"/>
    <property type="molecule type" value="Genomic_DNA"/>
</dbReference>
<dbReference type="SMART" id="SM00283">
    <property type="entry name" value="MA"/>
    <property type="match status" value="1"/>
</dbReference>
<feature type="domain" description="Methyl-accepting transducer" evidence="6">
    <location>
        <begin position="270"/>
        <end position="506"/>
    </location>
</feature>
<feature type="transmembrane region" description="Helical" evidence="5">
    <location>
        <begin position="190"/>
        <end position="211"/>
    </location>
</feature>
<evidence type="ECO:0000259" key="7">
    <source>
        <dbReference type="PROSITE" id="PS50885"/>
    </source>
</evidence>
<dbReference type="FunFam" id="1.10.287.950:FF:000001">
    <property type="entry name" value="Methyl-accepting chemotaxis sensory transducer"/>
    <property type="match status" value="1"/>
</dbReference>
<dbReference type="PANTHER" id="PTHR32089">
    <property type="entry name" value="METHYL-ACCEPTING CHEMOTAXIS PROTEIN MCPB"/>
    <property type="match status" value="1"/>
</dbReference>
<keyword evidence="5" id="KW-0472">Membrane</keyword>
<dbReference type="PROSITE" id="PS50885">
    <property type="entry name" value="HAMP"/>
    <property type="match status" value="1"/>
</dbReference>
<dbReference type="SUPFAM" id="SSF58104">
    <property type="entry name" value="Methyl-accepting chemotaxis protein (MCP) signaling domain"/>
    <property type="match status" value="1"/>
</dbReference>
<dbReference type="Proteomes" id="UP001333710">
    <property type="component" value="Chromosome"/>
</dbReference>
<name>A0AA48HN57_9ALTE</name>
<dbReference type="PANTHER" id="PTHR32089:SF120">
    <property type="entry name" value="METHYL-ACCEPTING CHEMOTAXIS PROTEIN TLPQ"/>
    <property type="match status" value="1"/>
</dbReference>
<evidence type="ECO:0000256" key="5">
    <source>
        <dbReference type="SAM" id="Phobius"/>
    </source>
</evidence>
<feature type="transmembrane region" description="Helical" evidence="5">
    <location>
        <begin position="13"/>
        <end position="35"/>
    </location>
</feature>
<dbReference type="InterPro" id="IPR004089">
    <property type="entry name" value="MCPsignal_dom"/>
</dbReference>
<dbReference type="KEGG" id="pmaw:MACH26_33770"/>
<evidence type="ECO:0000256" key="3">
    <source>
        <dbReference type="ARBA" id="ARBA00029447"/>
    </source>
</evidence>
<dbReference type="AlphaFoldDB" id="A0AA48HN57"/>
<dbReference type="GO" id="GO:0006935">
    <property type="term" value="P:chemotaxis"/>
    <property type="evidence" value="ECO:0007669"/>
    <property type="project" value="InterPro"/>
</dbReference>
<dbReference type="CDD" id="cd11386">
    <property type="entry name" value="MCP_signal"/>
    <property type="match status" value="1"/>
</dbReference>
<dbReference type="PRINTS" id="PR00260">
    <property type="entry name" value="CHEMTRNSDUCR"/>
</dbReference>
<keyword evidence="9" id="KW-1185">Reference proteome</keyword>
<evidence type="ECO:0000256" key="1">
    <source>
        <dbReference type="ARBA" id="ARBA00004370"/>
    </source>
</evidence>
<dbReference type="GO" id="GO:0007165">
    <property type="term" value="P:signal transduction"/>
    <property type="evidence" value="ECO:0007669"/>
    <property type="project" value="UniProtKB-KW"/>
</dbReference>
<dbReference type="InterPro" id="IPR003660">
    <property type="entry name" value="HAMP_dom"/>
</dbReference>
<evidence type="ECO:0000256" key="2">
    <source>
        <dbReference type="ARBA" id="ARBA00023224"/>
    </source>
</evidence>
<dbReference type="RefSeq" id="WP_338293956.1">
    <property type="nucleotide sequence ID" value="NZ_AP027272.1"/>
</dbReference>
<feature type="domain" description="HAMP" evidence="7">
    <location>
        <begin position="213"/>
        <end position="265"/>
    </location>
</feature>
<dbReference type="CDD" id="cd06225">
    <property type="entry name" value="HAMP"/>
    <property type="match status" value="1"/>
</dbReference>
<sequence length="547" mass="60471">MVPNRFKNLRTKILSLLGIGILSVGVIAFIISAMLSGKIEQYDQLITQEVSAMTMADSINLNFKRQVQEWKNVLLRGHKTSDREKYWQRVLDRHEQVQQDAGAFLKLQLDEQYLEQMRRFRNIHQQLKPKYETGYQAFIQSDFSHKAGDDAVRGIDREPTKLLEQLSESLHSKGMEESEQLSTRANATTFWGTFIILLAIILSMAGSVLFMNSKIIQPTTALIGHLRKVSKGNFNEELSFYRDDEIGQMSKAIELLRRSLNNICNEMAEVQNDLDHVSSSLRDSAKAIDLGAKDQNRGTDKVSTSMQSMTDMARRITDSANDASVAASQADDFASQSIKVMQETIDTITHSSGQINDTAEVINKLDEDARNVGTVLDVIKSIAEQTNLLALNAAIEAARAGEQGRGFAVVADEVRTLAAKTQQSTEEIQDIIANVQTGAKNAVAAIQLGEQNSQVSVDKVLEADSNLKSVTGSIKEINELNKQIADAIAEQSHVAMEIEKNILGLAEIAAVNEQHAKSCNDDNVVLTEVKNRMAALIAQLMGQKKGH</sequence>
<comment type="similarity">
    <text evidence="3">Belongs to the methyl-accepting chemotaxis (MCP) protein family.</text>
</comment>
<accession>A0AA48HN57</accession>
<evidence type="ECO:0000259" key="6">
    <source>
        <dbReference type="PROSITE" id="PS50111"/>
    </source>
</evidence>
<comment type="subcellular location">
    <subcellularLocation>
        <location evidence="1">Membrane</location>
    </subcellularLocation>
</comment>
<dbReference type="InterPro" id="IPR004090">
    <property type="entry name" value="Chemotax_Me-accpt_rcpt"/>
</dbReference>
<gene>
    <name evidence="8" type="primary">ctpH_2</name>
    <name evidence="8" type="ORF">MACH26_33770</name>
</gene>
<evidence type="ECO:0000313" key="8">
    <source>
        <dbReference type="EMBL" id="BDX07856.1"/>
    </source>
</evidence>